<dbReference type="WBParaSite" id="HNAJ_0000515901-mRNA-1">
    <property type="protein sequence ID" value="HNAJ_0000515901-mRNA-1"/>
    <property type="gene ID" value="HNAJ_0000515901"/>
</dbReference>
<protein>
    <submittedName>
        <fullName evidence="3">DDE Tnp4 domain-containing protein</fullName>
    </submittedName>
</protein>
<organism evidence="3">
    <name type="scientific">Rodentolepis nana</name>
    <name type="common">Dwarf tapeworm</name>
    <name type="synonym">Hymenolepis nana</name>
    <dbReference type="NCBI Taxonomy" id="102285"/>
    <lineage>
        <taxon>Eukaryota</taxon>
        <taxon>Metazoa</taxon>
        <taxon>Spiralia</taxon>
        <taxon>Lophotrochozoa</taxon>
        <taxon>Platyhelminthes</taxon>
        <taxon>Cestoda</taxon>
        <taxon>Eucestoda</taxon>
        <taxon>Cyclophyllidea</taxon>
        <taxon>Hymenolepididae</taxon>
        <taxon>Rodentolepis</taxon>
    </lineage>
</organism>
<evidence type="ECO:0000313" key="3">
    <source>
        <dbReference type="WBParaSite" id="HNAJ_0000515901-mRNA-1"/>
    </source>
</evidence>
<reference evidence="1 2" key="2">
    <citation type="submission" date="2018-11" db="EMBL/GenBank/DDBJ databases">
        <authorList>
            <consortium name="Pathogen Informatics"/>
        </authorList>
    </citation>
    <scope>NUCLEOTIDE SEQUENCE [LARGE SCALE GENOMIC DNA]</scope>
</reference>
<reference evidence="3" key="1">
    <citation type="submission" date="2017-02" db="UniProtKB">
        <authorList>
            <consortium name="WormBaseParasite"/>
        </authorList>
    </citation>
    <scope>IDENTIFICATION</scope>
</reference>
<dbReference type="Proteomes" id="UP000278807">
    <property type="component" value="Unassembled WGS sequence"/>
</dbReference>
<gene>
    <name evidence="1" type="ORF">HNAJ_LOCUS5155</name>
</gene>
<accession>A0A0R3TDM0</accession>
<dbReference type="AlphaFoldDB" id="A0A0R3TDM0"/>
<name>A0A0R3TDM0_RODNA</name>
<proteinExistence type="predicted"/>
<evidence type="ECO:0000313" key="2">
    <source>
        <dbReference type="Proteomes" id="UP000278807"/>
    </source>
</evidence>
<keyword evidence="2" id="KW-1185">Reference proteome</keyword>
<sequence>MRPVCRECARYLGGHGGLVVANFGIGDGGYRCHVNLQKFLSERLLCVDNFRRTTCGFPACPQLMSHFFFLCIAVFIPQCDKKRGVTAPFAIDANLLLINHLEAVNLLQLTPFHNHWLSHFYWNSNWVAELLQEALEVAQEDISAPVPNRSHSTLRQKKRGIAAYDGCKRLTELCLRPLHFHVDLRYWIVAGSRADGKLFVQTLDCRKRERER</sequence>
<evidence type="ECO:0000313" key="1">
    <source>
        <dbReference type="EMBL" id="VDO01015.1"/>
    </source>
</evidence>
<dbReference type="EMBL" id="UZAE01004128">
    <property type="protein sequence ID" value="VDO01015.1"/>
    <property type="molecule type" value="Genomic_DNA"/>
</dbReference>